<protein>
    <recommendedName>
        <fullName evidence="5">MI domain-containing protein</fullName>
    </recommendedName>
</protein>
<evidence type="ECO:0000256" key="3">
    <source>
        <dbReference type="ARBA" id="ARBA00022917"/>
    </source>
</evidence>
<reference evidence="6 7" key="1">
    <citation type="submission" date="2012-05" db="EMBL/GenBank/DDBJ databases">
        <title>Recombination and specialization in a pathogen metapopulation.</title>
        <authorList>
            <person name="Gardiner A."/>
            <person name="Kemen E."/>
            <person name="Schultz-Larsen T."/>
            <person name="MacLean D."/>
            <person name="Van Oosterhout C."/>
            <person name="Jones J.D.G."/>
        </authorList>
    </citation>
    <scope>NUCLEOTIDE SEQUENCE [LARGE SCALE GENOMIC DNA]</scope>
    <source>
        <strain evidence="6 7">Ac Nc2</strain>
    </source>
</reference>
<feature type="compositionally biased region" description="Polar residues" evidence="4">
    <location>
        <begin position="19"/>
        <end position="28"/>
    </location>
</feature>
<feature type="compositionally biased region" description="Polar residues" evidence="4">
    <location>
        <begin position="162"/>
        <end position="187"/>
    </location>
</feature>
<feature type="compositionally biased region" description="Polar residues" evidence="4">
    <location>
        <begin position="1091"/>
        <end position="1110"/>
    </location>
</feature>
<dbReference type="Gene3D" id="1.25.40.180">
    <property type="match status" value="3"/>
</dbReference>
<dbReference type="Pfam" id="PF02847">
    <property type="entry name" value="MA3"/>
    <property type="match status" value="1"/>
</dbReference>
<keyword evidence="2" id="KW-0396">Initiation factor</keyword>
<feature type="compositionally biased region" description="Basic and acidic residues" evidence="4">
    <location>
        <begin position="633"/>
        <end position="646"/>
    </location>
</feature>
<dbReference type="GO" id="GO:0003729">
    <property type="term" value="F:mRNA binding"/>
    <property type="evidence" value="ECO:0007669"/>
    <property type="project" value="TreeGrafter"/>
</dbReference>
<dbReference type="Pfam" id="PF02854">
    <property type="entry name" value="MIF4G"/>
    <property type="match status" value="2"/>
</dbReference>
<feature type="compositionally biased region" description="Polar residues" evidence="4">
    <location>
        <begin position="41"/>
        <end position="51"/>
    </location>
</feature>
<evidence type="ECO:0000313" key="7">
    <source>
        <dbReference type="Proteomes" id="UP000053237"/>
    </source>
</evidence>
<feature type="compositionally biased region" description="Polar residues" evidence="4">
    <location>
        <begin position="1"/>
        <end position="10"/>
    </location>
</feature>
<dbReference type="SMART" id="SM00543">
    <property type="entry name" value="MIF4G"/>
    <property type="match status" value="1"/>
</dbReference>
<dbReference type="PANTHER" id="PTHR23253">
    <property type="entry name" value="EUKARYOTIC TRANSLATION INITIATION FACTOR 4 GAMMA"/>
    <property type="match status" value="1"/>
</dbReference>
<dbReference type="GO" id="GO:0016281">
    <property type="term" value="C:eukaryotic translation initiation factor 4F complex"/>
    <property type="evidence" value="ECO:0007669"/>
    <property type="project" value="TreeGrafter"/>
</dbReference>
<dbReference type="PROSITE" id="PS51366">
    <property type="entry name" value="MI"/>
    <property type="match status" value="1"/>
</dbReference>
<evidence type="ECO:0000259" key="5">
    <source>
        <dbReference type="PROSITE" id="PS51366"/>
    </source>
</evidence>
<comment type="similarity">
    <text evidence="1">Belongs to the eukaryotic initiation factor 4G family.</text>
</comment>
<feature type="region of interest" description="Disordered" evidence="4">
    <location>
        <begin position="377"/>
        <end position="404"/>
    </location>
</feature>
<keyword evidence="3" id="KW-0648">Protein biosynthesis</keyword>
<proteinExistence type="inferred from homology"/>
<feature type="region of interest" description="Disordered" evidence="4">
    <location>
        <begin position="158"/>
        <end position="187"/>
    </location>
</feature>
<organism evidence="6 7">
    <name type="scientific">Albugo candida</name>
    <dbReference type="NCBI Taxonomy" id="65357"/>
    <lineage>
        <taxon>Eukaryota</taxon>
        <taxon>Sar</taxon>
        <taxon>Stramenopiles</taxon>
        <taxon>Oomycota</taxon>
        <taxon>Peronosporomycetes</taxon>
        <taxon>Albuginales</taxon>
        <taxon>Albuginaceae</taxon>
        <taxon>Albugo</taxon>
    </lineage>
</organism>
<name>A0A024G6F8_9STRA</name>
<dbReference type="EMBL" id="CAIX01000030">
    <property type="protein sequence ID" value="CCI42159.1"/>
    <property type="molecule type" value="Genomic_DNA"/>
</dbReference>
<feature type="region of interest" description="Disordered" evidence="4">
    <location>
        <begin position="577"/>
        <end position="666"/>
    </location>
</feature>
<feature type="region of interest" description="Disordered" evidence="4">
    <location>
        <begin position="1"/>
        <end position="143"/>
    </location>
</feature>
<dbReference type="SMART" id="SM00544">
    <property type="entry name" value="MA3"/>
    <property type="match status" value="1"/>
</dbReference>
<dbReference type="STRING" id="65357.A0A024G6F8"/>
<dbReference type="GO" id="GO:0003743">
    <property type="term" value="F:translation initiation factor activity"/>
    <property type="evidence" value="ECO:0007669"/>
    <property type="project" value="UniProtKB-KW"/>
</dbReference>
<dbReference type="InterPro" id="IPR003891">
    <property type="entry name" value="Initiation_fac_eIF4g_MI"/>
</dbReference>
<feature type="compositionally biased region" description="Basic and acidic residues" evidence="4">
    <location>
        <begin position="445"/>
        <end position="462"/>
    </location>
</feature>
<sequence length="1554" mass="172660">MNPSNGNPGSQYPRHRHPNSTANTPSTAGGSGPPNAVKSHLSGQPAYQPQYNAAYGGHHMMNHQRSSRTEYRAKGTGAHSNRIENTPVPSDENASMGRGPTSGNTIDGHGGNYPSDLTAQPQEPKSYAKSGVDGSQDYVNTSNVWNSNNVSEAMHKDANKSVEGSTPTTMSQAAAPSHTPRYSYQNPRGNRNYGRNMSGGYISPGGFIPRGNEQHFIPPMQPSMTSAPIYSNPFGFANVHYTHYNMEMGGGMYNTHTPQHTYPATKPQAAPARRERKALDIINPATGAKIVDAQAVNKIANEPADQKKKVVDSIIAPDTDKVKRPDVKEPVPVQTKSKAIDDKKTEIHPNVDVKKVGAKAEDSACAPVVLKKETPVIPPTEKVEKPKKGEVKSPSSSASSSCQPEVQALMFGTISVPEIVIPVKKDVKKKEVEDKLASGTSASKQKADSAEGPRHNEIKDQKQTLQQKTSSTKANREETVSHVTKKAENLKAPIEPKDVIVPKKPQSAQSEEDAKSSAKAVEVECKAVSETKSSSKLNEKEAVVPKKPVTIPKTNGRFVYSMEFLIQFRDQFTDIPSGPNTPVWPSMDIVPEGASRSGRGNKGGNAGWDRGDKSSRQSGRGGPSSNGGSNWQRPHDSKRGRGDRGNRGNSGGRGGPDIPYDLPLEPLERSENRWIPTKSTTRLEETRKNVQSIMNKMTREKFDPLAAKLASIDMESRETLEAVIQMIFDKALSEPHFCDMYADLCAYLAQQWLSWSFIRVVKKVDHDLFYWTVMPESDSDVVGPFPSIPEILDSAISEDIQPIPAPSNMTLHDACIYRHKFVKIWIVEEDASPPSYFWSGEDVEDLNEAKTMFGPYPTTEEAAISTEKMSFKRILVNSCREEFEKDNIYEELESKFHAAKNEEKVTAEMEAEYEEKRMQMKRRMLGNIRFIGELFRKGLLKETIMHYCLCKLMSTEARNVSKTRTQLVAVHPDQAPDEENIESLCKLLATIGKDLERRVGVETMDIYFRYLETNLAKDERLCSRMRFMLLDTIDLRKNRWEPRRQVLVTKTLTEIRKEAEREQRTGGSNSGNGGFPRSESARMDNRRSAPNRESFSNRSTSFQQHNSNRSGGLPKNAISLDRMRNANSARDDSNRSGPLGRPAIFMATSKRGSARKAQSNASSVPEVENARSDMNAEESNESCVASPTECTTQSLTDEEVAFIIKKSKSIAAEYLSILDVDEAEACFVEVQKELDGRENIAEEFSSALLKSAVEAKQADREKMFDLLEALVISKRVIVVNAIQFAIRQLLRSACDLWCDVPKLHELLGSFMTRFFDTLDSDDISIDWLLSGCGQTLDSTTMGNLITSGFLSKICGVYLRRTKAINIVKTMAMARATMICYLVMFPSSRPRGPQLEKWLQENDLVDILEILQPAFKIVNMLSSSSATEQVVEYIEHKIPISLRSDRFFAMHVCLLILESIPADRPPSVEVGLLLTGFCADIDTEAYVVAGIVQTQSDFDRVKRLLNHLLSDDTLHPAALRAWVELGEDHSWNRKHAMAELRDYVAEQVSKAKSSN</sequence>
<dbReference type="InParanoid" id="A0A024G6F8"/>
<feature type="compositionally biased region" description="Polar residues" evidence="4">
    <location>
        <begin position="1181"/>
        <end position="1190"/>
    </location>
</feature>
<feature type="compositionally biased region" description="Basic and acidic residues" evidence="4">
    <location>
        <begin position="381"/>
        <end position="391"/>
    </location>
</feature>
<dbReference type="PANTHER" id="PTHR23253:SF9">
    <property type="entry name" value="EUKARYOTIC TRANSLATION INITIATION FACTOR 4 GAMMA 2"/>
    <property type="match status" value="1"/>
</dbReference>
<feature type="compositionally biased region" description="Basic and acidic residues" evidence="4">
    <location>
        <begin position="474"/>
        <end position="501"/>
    </location>
</feature>
<evidence type="ECO:0000256" key="4">
    <source>
        <dbReference type="SAM" id="MobiDB-lite"/>
    </source>
</evidence>
<comment type="caution">
    <text evidence="6">The sequence shown here is derived from an EMBL/GenBank/DDBJ whole genome shotgun (WGS) entry which is preliminary data.</text>
</comment>
<feature type="region of interest" description="Disordered" evidence="4">
    <location>
        <begin position="1148"/>
        <end position="1190"/>
    </location>
</feature>
<dbReference type="SUPFAM" id="SSF48371">
    <property type="entry name" value="ARM repeat"/>
    <property type="match status" value="2"/>
</dbReference>
<accession>A0A024G6F8</accession>
<evidence type="ECO:0000256" key="2">
    <source>
        <dbReference type="ARBA" id="ARBA00022540"/>
    </source>
</evidence>
<dbReference type="InterPro" id="IPR003890">
    <property type="entry name" value="MIF4G-like_typ-3"/>
</dbReference>
<dbReference type="OrthoDB" id="514777at2759"/>
<dbReference type="InterPro" id="IPR016024">
    <property type="entry name" value="ARM-type_fold"/>
</dbReference>
<keyword evidence="7" id="KW-1185">Reference proteome</keyword>
<feature type="domain" description="MI" evidence="5">
    <location>
        <begin position="1202"/>
        <end position="1330"/>
    </location>
</feature>
<feature type="region of interest" description="Disordered" evidence="4">
    <location>
        <begin position="425"/>
        <end position="519"/>
    </location>
</feature>
<feature type="compositionally biased region" description="Low complexity" evidence="4">
    <location>
        <begin position="463"/>
        <end position="473"/>
    </location>
</feature>
<feature type="region of interest" description="Disordered" evidence="4">
    <location>
        <begin position="1057"/>
        <end position="1118"/>
    </location>
</feature>
<dbReference type="Proteomes" id="UP000053237">
    <property type="component" value="Unassembled WGS sequence"/>
</dbReference>
<feature type="compositionally biased region" description="Low complexity" evidence="4">
    <location>
        <begin position="392"/>
        <end position="401"/>
    </location>
</feature>
<evidence type="ECO:0000313" key="6">
    <source>
        <dbReference type="EMBL" id="CCI42159.1"/>
    </source>
</evidence>
<evidence type="ECO:0000256" key="1">
    <source>
        <dbReference type="ARBA" id="ARBA00005775"/>
    </source>
</evidence>
<gene>
    <name evidence="6" type="ORF">BN9_029430</name>
</gene>
<feature type="compositionally biased region" description="Basic and acidic residues" evidence="4">
    <location>
        <begin position="425"/>
        <end position="436"/>
    </location>
</feature>